<evidence type="ECO:0000313" key="3">
    <source>
        <dbReference type="EMBL" id="CAA9891728.1"/>
    </source>
</evidence>
<dbReference type="InterPro" id="IPR025296">
    <property type="entry name" value="DUF4158"/>
</dbReference>
<dbReference type="EMBL" id="CADCXN010000079">
    <property type="protein sequence ID" value="CAA9891728.1"/>
    <property type="molecule type" value="Genomic_DNA"/>
</dbReference>
<accession>A0A8S0WK53</accession>
<proteinExistence type="predicted"/>
<name>A0A8S0WK53_9GAMM</name>
<evidence type="ECO:0000313" key="4">
    <source>
        <dbReference type="Proteomes" id="UP000494216"/>
    </source>
</evidence>
<evidence type="ECO:0000259" key="2">
    <source>
        <dbReference type="Pfam" id="PF13700"/>
    </source>
</evidence>
<protein>
    <submittedName>
        <fullName evidence="3">Transposase</fullName>
    </submittedName>
</protein>
<dbReference type="GO" id="GO:0004803">
    <property type="term" value="F:transposase activity"/>
    <property type="evidence" value="ECO:0007669"/>
    <property type="project" value="InterPro"/>
</dbReference>
<evidence type="ECO:0000259" key="1">
    <source>
        <dbReference type="Pfam" id="PF01526"/>
    </source>
</evidence>
<reference evidence="3 4" key="1">
    <citation type="submission" date="2020-02" db="EMBL/GenBank/DDBJ databases">
        <authorList>
            <person name="Hogendoorn C."/>
        </authorList>
    </citation>
    <scope>NUCLEOTIDE SEQUENCE [LARGE SCALE GENOMIC DNA]</scope>
    <source>
        <strain evidence="3">METHB21</strain>
    </source>
</reference>
<gene>
    <name evidence="3" type="ORF">METHB2_490034</name>
</gene>
<keyword evidence="4" id="KW-1185">Reference proteome</keyword>
<feature type="domain" description="Tn3 transposase DDE" evidence="1">
    <location>
        <begin position="582"/>
        <end position="687"/>
    </location>
</feature>
<dbReference type="Pfam" id="PF01526">
    <property type="entry name" value="DDE_Tnp_Tn3"/>
    <property type="match status" value="1"/>
</dbReference>
<comment type="caution">
    <text evidence="3">The sequence shown here is derived from an EMBL/GenBank/DDBJ whole genome shotgun (WGS) entry which is preliminary data.</text>
</comment>
<sequence length="687" mass="77813">MDNSSDRDQWILTPIERSLVMSKTRANRLGFAILLTFFRERGRFPRDETEIETQGIVLLSQQLEVPAPINGEAILTGRTAERLRAEIRVHFGFHEATVADADRLTEWLRDHVAGEVGGDIESMIARLEARCRELSIEPPTPDRMERIARSALRAHEDRFHNAVYERLSPKQRENLDALLRSEEFGSENSDQEDVTGSAPALLLKLHGNPGRPSLASMQDELTKLEIIRNIALPADLFDKVSPLDLERCRKRVSIEVPRDLRRHPDAARITWLAAFVYLRARSLTDDLVDLLIETIHRIGARAERKVERELLEDLKRVSGKQNLLFELADATLAQPDGVVRDVVFPVVGEQTLRDLVKEWKATGPTYRITLRTVIRNSYKGHYRRMVPTLLGALEFRSNNDLHRPVMDALELVKRFSDTKAHTFPADKNVPLDGVVRGLWREAVMDKDSADQDRVNRITYEIAALEALRERLRCKEIWVVGANRYRNPDEDLPTDFNANRENYYQALNLPLDAEQFIANLQAEMREALNTFDNGLKNNPFVRLSSKNNGWIILTPLEAQPEPPNLAMLKAELNALWPMTSLLDVVKETDLRLGFTDVLKTPTSYETMDRSVLQPRLLLCLHGLGTNAGLQRMAGLDSGTTARDLAYVRRRYIGVDAMRRAIAIVADGTLYARNPAVWGSGTTACASDS</sequence>
<dbReference type="AlphaFoldDB" id="A0A8S0WK53"/>
<organism evidence="3 4">
    <name type="scientific">Candidatus Methylobacter favarea</name>
    <dbReference type="NCBI Taxonomy" id="2707345"/>
    <lineage>
        <taxon>Bacteria</taxon>
        <taxon>Pseudomonadati</taxon>
        <taxon>Pseudomonadota</taxon>
        <taxon>Gammaproteobacteria</taxon>
        <taxon>Methylococcales</taxon>
        <taxon>Methylococcaceae</taxon>
        <taxon>Methylobacter</taxon>
    </lineage>
</organism>
<dbReference type="InterPro" id="IPR002513">
    <property type="entry name" value="Tn3_Tnp_DDE_dom"/>
</dbReference>
<feature type="domain" description="DUF4158" evidence="2">
    <location>
        <begin position="10"/>
        <end position="150"/>
    </location>
</feature>
<dbReference type="Pfam" id="PF13700">
    <property type="entry name" value="DUF4158"/>
    <property type="match status" value="1"/>
</dbReference>
<dbReference type="GO" id="GO:0006313">
    <property type="term" value="P:DNA transposition"/>
    <property type="evidence" value="ECO:0007669"/>
    <property type="project" value="InterPro"/>
</dbReference>
<dbReference type="Proteomes" id="UP000494216">
    <property type="component" value="Unassembled WGS sequence"/>
</dbReference>